<protein>
    <recommendedName>
        <fullName evidence="2">BIG2 domain-containing protein</fullName>
    </recommendedName>
</protein>
<feature type="domain" description="BIG2" evidence="2">
    <location>
        <begin position="120"/>
        <end position="197"/>
    </location>
</feature>
<dbReference type="Pfam" id="PF02368">
    <property type="entry name" value="Big_2"/>
    <property type="match status" value="2"/>
</dbReference>
<dbReference type="Gene3D" id="2.60.40.1080">
    <property type="match status" value="2"/>
</dbReference>
<dbReference type="Pfam" id="PF16391">
    <property type="entry name" value="DUF5000"/>
    <property type="match status" value="1"/>
</dbReference>
<sequence>MCKNSLLKQVLFFCCCFLAIGFFVRCSKDKDVAVPIYNLQLDGADYIILTKGTSTTIKLKIVPIHTTNKNINWKSSNEEVAVVQDGMITAVAVGNAVITAVSDSDPEKKVEIRVRVNSISVEKIELNVASPTLMDPDEVLQLTATVHPVVAPQELDWTSSDETIATVTSEGKVTALKPGDVIISATSASDKSKSASIRITVRGLEENILDNKKFVALPHSSQFQFSPYGTSDLSTLWNNNSTSLGTKDIFYISNKTVTYFGIDLGVKAKLTSLRYWGRADNYFVLRHPKTIEIYGTNDAAVAKNPNSPDEDWILLTETPFESVRPSGGTDKPVAGDIDYVYASEGERIPFTSTVPAVQYVRFKCLKTWGNIEGVWGTEISFNGTVIP</sequence>
<reference evidence="3 4" key="1">
    <citation type="submission" date="2018-04" db="EMBL/GenBank/DDBJ databases">
        <title>Sphingobacterium sp. M46 Genome.</title>
        <authorList>
            <person name="Cheng J."/>
            <person name="Li Y."/>
        </authorList>
    </citation>
    <scope>NUCLEOTIDE SEQUENCE [LARGE SCALE GENOMIC DNA]</scope>
    <source>
        <strain evidence="3 4">M46</strain>
    </source>
</reference>
<keyword evidence="4" id="KW-1185">Reference proteome</keyword>
<comment type="caution">
    <text evidence="3">The sequence shown here is derived from an EMBL/GenBank/DDBJ whole genome shotgun (WGS) entry which is preliminary data.</text>
</comment>
<evidence type="ECO:0000313" key="3">
    <source>
        <dbReference type="EMBL" id="PUV26301.1"/>
    </source>
</evidence>
<dbReference type="Gene3D" id="2.60.120.260">
    <property type="entry name" value="Galactose-binding domain-like"/>
    <property type="match status" value="1"/>
</dbReference>
<dbReference type="SMART" id="SM00635">
    <property type="entry name" value="BID_2"/>
    <property type="match status" value="2"/>
</dbReference>
<feature type="signal peptide" evidence="1">
    <location>
        <begin position="1"/>
        <end position="19"/>
    </location>
</feature>
<dbReference type="OrthoDB" id="633200at2"/>
<keyword evidence="1" id="KW-0732">Signal</keyword>
<dbReference type="InterPro" id="IPR032164">
    <property type="entry name" value="DUF5000"/>
</dbReference>
<dbReference type="InterPro" id="IPR008964">
    <property type="entry name" value="Invasin/intimin_cell_adhesion"/>
</dbReference>
<organism evidence="3 4">
    <name type="scientific">Sphingobacterium athyrii</name>
    <dbReference type="NCBI Taxonomy" id="2152717"/>
    <lineage>
        <taxon>Bacteria</taxon>
        <taxon>Pseudomonadati</taxon>
        <taxon>Bacteroidota</taxon>
        <taxon>Sphingobacteriia</taxon>
        <taxon>Sphingobacteriales</taxon>
        <taxon>Sphingobacteriaceae</taxon>
        <taxon>Sphingobacterium</taxon>
    </lineage>
</organism>
<evidence type="ECO:0000313" key="4">
    <source>
        <dbReference type="Proteomes" id="UP000250831"/>
    </source>
</evidence>
<dbReference type="InterPro" id="IPR003343">
    <property type="entry name" value="Big_2"/>
</dbReference>
<feature type="chain" id="PRO_5016951701" description="BIG2 domain-containing protein" evidence="1">
    <location>
        <begin position="20"/>
        <end position="387"/>
    </location>
</feature>
<dbReference type="EMBL" id="QCXX01000001">
    <property type="protein sequence ID" value="PUV26301.1"/>
    <property type="molecule type" value="Genomic_DNA"/>
</dbReference>
<name>A0A363P066_9SPHI</name>
<accession>A0A363P066</accession>
<dbReference type="AlphaFoldDB" id="A0A363P066"/>
<feature type="domain" description="BIG2" evidence="2">
    <location>
        <begin position="35"/>
        <end position="111"/>
    </location>
</feature>
<proteinExistence type="predicted"/>
<gene>
    <name evidence="3" type="ORF">DCO56_04940</name>
</gene>
<evidence type="ECO:0000259" key="2">
    <source>
        <dbReference type="SMART" id="SM00635"/>
    </source>
</evidence>
<evidence type="ECO:0000256" key="1">
    <source>
        <dbReference type="SAM" id="SignalP"/>
    </source>
</evidence>
<dbReference type="SUPFAM" id="SSF49373">
    <property type="entry name" value="Invasin/intimin cell-adhesion fragments"/>
    <property type="match status" value="2"/>
</dbReference>
<dbReference type="Proteomes" id="UP000250831">
    <property type="component" value="Unassembled WGS sequence"/>
</dbReference>